<evidence type="ECO:0008006" key="3">
    <source>
        <dbReference type="Google" id="ProtNLM"/>
    </source>
</evidence>
<dbReference type="Proteomes" id="UP000507470">
    <property type="component" value="Unassembled WGS sequence"/>
</dbReference>
<organism evidence="1 2">
    <name type="scientific">Mytilus coruscus</name>
    <name type="common">Sea mussel</name>
    <dbReference type="NCBI Taxonomy" id="42192"/>
    <lineage>
        <taxon>Eukaryota</taxon>
        <taxon>Metazoa</taxon>
        <taxon>Spiralia</taxon>
        <taxon>Lophotrochozoa</taxon>
        <taxon>Mollusca</taxon>
        <taxon>Bivalvia</taxon>
        <taxon>Autobranchia</taxon>
        <taxon>Pteriomorphia</taxon>
        <taxon>Mytilida</taxon>
        <taxon>Mytiloidea</taxon>
        <taxon>Mytilidae</taxon>
        <taxon>Mytilinae</taxon>
        <taxon>Mytilus</taxon>
    </lineage>
</organism>
<proteinExistence type="predicted"/>
<evidence type="ECO:0000313" key="2">
    <source>
        <dbReference type="Proteomes" id="UP000507470"/>
    </source>
</evidence>
<sequence length="247" mass="28861">MKPKSENLKNQEQAFDELKHIISDTTSKIIPRKSKRKKQYKLPIMNENILHALKRKKIALFEWKQQGQPREANNYDLNICQENTTHEEVSIQELKQAINKLNMNKAMDCYGFTAENFIHASQSRLEYLQLLINTSFEQCYIPNTLKIGTIFPVFKTKGDIKNAKNYRGITVKPTYSKIIEIILKDRENNEILKHQNPLQKDFTAKSTPLLCELFIEEFEWENKDLKLPTYIALLDGKSAFDVVVHTN</sequence>
<dbReference type="OrthoDB" id="10014409at2759"/>
<gene>
    <name evidence="1" type="ORF">MCOR_53576</name>
</gene>
<name>A0A6J8ELV4_MYTCO</name>
<reference evidence="1 2" key="1">
    <citation type="submission" date="2020-06" db="EMBL/GenBank/DDBJ databases">
        <authorList>
            <person name="Li R."/>
            <person name="Bekaert M."/>
        </authorList>
    </citation>
    <scope>NUCLEOTIDE SEQUENCE [LARGE SCALE GENOMIC DNA]</scope>
    <source>
        <strain evidence="2">wild</strain>
    </source>
</reference>
<accession>A0A6J8ELV4</accession>
<dbReference type="EMBL" id="CACVKT020009354">
    <property type="protein sequence ID" value="CAC5421448.1"/>
    <property type="molecule type" value="Genomic_DNA"/>
</dbReference>
<dbReference type="AlphaFoldDB" id="A0A6J8ELV4"/>
<keyword evidence="2" id="KW-1185">Reference proteome</keyword>
<dbReference type="PANTHER" id="PTHR19446">
    <property type="entry name" value="REVERSE TRANSCRIPTASES"/>
    <property type="match status" value="1"/>
</dbReference>
<evidence type="ECO:0000313" key="1">
    <source>
        <dbReference type="EMBL" id="CAC5421448.1"/>
    </source>
</evidence>
<protein>
    <recommendedName>
        <fullName evidence="3">Reverse transcriptase domain-containing protein</fullName>
    </recommendedName>
</protein>